<comment type="caution">
    <text evidence="4">The sequence shown here is derived from an EMBL/GenBank/DDBJ whole genome shotgun (WGS) entry which is preliminary data.</text>
</comment>
<feature type="region of interest" description="Disordered" evidence="2">
    <location>
        <begin position="308"/>
        <end position="432"/>
    </location>
</feature>
<feature type="compositionally biased region" description="Basic and acidic residues" evidence="2">
    <location>
        <begin position="74"/>
        <end position="90"/>
    </location>
</feature>
<feature type="compositionally biased region" description="Basic and acidic residues" evidence="2">
    <location>
        <begin position="539"/>
        <end position="550"/>
    </location>
</feature>
<feature type="region of interest" description="Disordered" evidence="2">
    <location>
        <begin position="261"/>
        <end position="296"/>
    </location>
</feature>
<name>A0AAV5QJY7_9ASCO</name>
<proteinExistence type="predicted"/>
<feature type="compositionally biased region" description="Basic and acidic residues" evidence="2">
    <location>
        <begin position="1"/>
        <end position="12"/>
    </location>
</feature>
<feature type="region of interest" description="Disordered" evidence="2">
    <location>
        <begin position="675"/>
        <end position="713"/>
    </location>
</feature>
<dbReference type="Pfam" id="PF08317">
    <property type="entry name" value="Spc7"/>
    <property type="match status" value="1"/>
</dbReference>
<dbReference type="GeneID" id="90073091"/>
<feature type="compositionally biased region" description="Basic and acidic residues" evidence="2">
    <location>
        <begin position="415"/>
        <end position="432"/>
    </location>
</feature>
<dbReference type="PANTHER" id="PTHR28260">
    <property type="entry name" value="SPINDLE POLE BODY COMPONENT SPC105"/>
    <property type="match status" value="1"/>
</dbReference>
<dbReference type="InterPro" id="IPR033338">
    <property type="entry name" value="Spc105/Spc7"/>
</dbReference>
<feature type="compositionally biased region" description="Basic and acidic residues" evidence="2">
    <location>
        <begin position="271"/>
        <end position="285"/>
    </location>
</feature>
<keyword evidence="5" id="KW-1185">Reference proteome</keyword>
<dbReference type="InterPro" id="IPR013253">
    <property type="entry name" value="Spc7_domain"/>
</dbReference>
<dbReference type="PANTHER" id="PTHR28260:SF1">
    <property type="entry name" value="SPINDLE POLE BODY COMPONENT SPC105"/>
    <property type="match status" value="1"/>
</dbReference>
<dbReference type="GO" id="GO:0034501">
    <property type="term" value="P:protein localization to kinetochore"/>
    <property type="evidence" value="ECO:0007669"/>
    <property type="project" value="TreeGrafter"/>
</dbReference>
<sequence length="1295" mass="147772">MSLFEKDHEVSKTKRRHTIGYKGILKEISSNNNEPPSKKIKRRVSFAPEVTLHKISIVPQFASRSSSISSVSDSENKQKPEEKENLHSDDPTDDDNGEIQQNPPSNELLTKNYNNGNDADAPQVNHDDDPGGKFADSDNINLGEIFDPLKYNGAKRSSKPSDDNQNDKNEKNKENCNDEPRFQKIELAVQTSPKDSKKEAQDSSANDEEMSMEFTESFKKVSNPILRTFDYPGEDDDVSVADEEMTKEVTMEITKVFKVHGVQNHTNSVPSHEKEKREEENKAEAEMDGEEEQELTEEITMELTKTIRFPKTSGASLIQKPKIQSQQQTFNQNENRNTQYDEDVSKEVTMEITSALKAPNPSKEGFSSETQNNLYDDNIEDDFEDEQTMDMTKPLSKIKPISLNPIDSNFQQSKETARNNEEKGEESNKTVEEEITMNFTKPVSSVLVPSTVTEKPVDEKLSEETCSEEKHIEEKPVENEEYKASGEDAIQTAEDVIIEQNKGDENISNESIHNIEEENKLSTAPNAEKDNGNDSQNEASKEDSDSKELSISEADKTMAFGSPERNPIGNQEGIEILNDEVHEAMFDENEQEDEDSDIYPDEKTMSNTIANSMLCKSAAPITSSPIKNVHDDQGELPVVAVQFHNEVLGSPVNFGLKASYGSPKRQKDIVEKAAERTLPPPSHLSGSPLRKALSRQSSMMNEDGSPLRNSIPKLPALNFKDQEILKSLPKLKRKRLSLPELPSSENKSVKRVKLNNNKKHSSKRQTISFGTKDLKNIDTINEEEENSSRMDLGDSFIEAASRAPVDGWDKDQSEIVADLSHESQDDYEPISVEQFLQEINVKFFDDMNHATILSTSLLPKNEKCDQAPGQLEYGRSNEQLSKLELLTYGCKELKKYIKEGQEFFSDLSKEISEVNPSTMKEFFNSTKEVKSSMIEQFHVSKTYAKLEARSDWYNWKSQLIDDIIVVMEKRLKDLEKQDKVLTERKNEYLGLYSKLNQKLADIEKKFYQMNFQNSFIKKNNSAKDELLALRKELVETTDQSWEIQRNLEELQNLSEYLSKEIEVKMREIEKMRLLIKNNEKEYVLSKSLESKEVSKALKIVESLIRRNGVKLVDIDQENGLITLRLLVNNLEEYSIVDNIEPEKDNSIDVTFSYQNLKSLDSFKFAIGKNFKFNESIYESNIKVCQPLNKMLKDYFDFNFSKLVSQGSDSFSNVFDLLSFFRKAVGIFKSTFAQLYYFTIKFRAKFEIVDQGAENNKKLLVDMKIWVKSQMSRRTVKMELSGDFMQDLFKVEDVGA</sequence>
<feature type="region of interest" description="Disordered" evidence="2">
    <location>
        <begin position="1"/>
        <end position="21"/>
    </location>
</feature>
<dbReference type="Proteomes" id="UP001360560">
    <property type="component" value="Unassembled WGS sequence"/>
</dbReference>
<evidence type="ECO:0000256" key="1">
    <source>
        <dbReference type="SAM" id="Coils"/>
    </source>
</evidence>
<dbReference type="EMBL" id="BTFZ01000004">
    <property type="protein sequence ID" value="GMM35112.1"/>
    <property type="molecule type" value="Genomic_DNA"/>
</dbReference>
<feature type="region of interest" description="Disordered" evidence="2">
    <location>
        <begin position="450"/>
        <end position="550"/>
    </location>
</feature>
<keyword evidence="1" id="KW-0175">Coiled coil</keyword>
<organism evidence="4 5">
    <name type="scientific">Saccharomycopsis crataegensis</name>
    <dbReference type="NCBI Taxonomy" id="43959"/>
    <lineage>
        <taxon>Eukaryota</taxon>
        <taxon>Fungi</taxon>
        <taxon>Dikarya</taxon>
        <taxon>Ascomycota</taxon>
        <taxon>Saccharomycotina</taxon>
        <taxon>Saccharomycetes</taxon>
        <taxon>Saccharomycopsidaceae</taxon>
        <taxon>Saccharomycopsis</taxon>
    </lineage>
</organism>
<evidence type="ECO:0000313" key="4">
    <source>
        <dbReference type="EMBL" id="GMM35112.1"/>
    </source>
</evidence>
<feature type="compositionally biased region" description="Polar residues" evidence="2">
    <location>
        <begin position="405"/>
        <end position="414"/>
    </location>
</feature>
<feature type="compositionally biased region" description="Polar residues" evidence="2">
    <location>
        <begin position="322"/>
        <end position="338"/>
    </location>
</feature>
<reference evidence="4 5" key="1">
    <citation type="journal article" date="2023" name="Elife">
        <title>Identification of key yeast species and microbe-microbe interactions impacting larval growth of Drosophila in the wild.</title>
        <authorList>
            <person name="Mure A."/>
            <person name="Sugiura Y."/>
            <person name="Maeda R."/>
            <person name="Honda K."/>
            <person name="Sakurai N."/>
            <person name="Takahashi Y."/>
            <person name="Watada M."/>
            <person name="Katoh T."/>
            <person name="Gotoh A."/>
            <person name="Gotoh Y."/>
            <person name="Taniguchi I."/>
            <person name="Nakamura K."/>
            <person name="Hayashi T."/>
            <person name="Katayama T."/>
            <person name="Uemura T."/>
            <person name="Hattori Y."/>
        </authorList>
    </citation>
    <scope>NUCLEOTIDE SEQUENCE [LARGE SCALE GENOMIC DNA]</scope>
    <source>
        <strain evidence="4 5">SC-9</strain>
    </source>
</reference>
<dbReference type="GO" id="GO:0000776">
    <property type="term" value="C:kinetochore"/>
    <property type="evidence" value="ECO:0007669"/>
    <property type="project" value="TreeGrafter"/>
</dbReference>
<accession>A0AAV5QJY7</accession>
<feature type="compositionally biased region" description="Polar residues" evidence="2">
    <location>
        <begin position="98"/>
        <end position="117"/>
    </location>
</feature>
<feature type="compositionally biased region" description="Low complexity" evidence="2">
    <location>
        <begin position="63"/>
        <end position="73"/>
    </location>
</feature>
<evidence type="ECO:0000256" key="2">
    <source>
        <dbReference type="SAM" id="MobiDB-lite"/>
    </source>
</evidence>
<feature type="region of interest" description="Disordered" evidence="2">
    <location>
        <begin position="62"/>
        <end position="215"/>
    </location>
</feature>
<dbReference type="RefSeq" id="XP_064852112.1">
    <property type="nucleotide sequence ID" value="XM_064996040.1"/>
</dbReference>
<evidence type="ECO:0000313" key="5">
    <source>
        <dbReference type="Proteomes" id="UP001360560"/>
    </source>
</evidence>
<evidence type="ECO:0000259" key="3">
    <source>
        <dbReference type="SMART" id="SM00787"/>
    </source>
</evidence>
<dbReference type="GO" id="GO:0007094">
    <property type="term" value="P:mitotic spindle assembly checkpoint signaling"/>
    <property type="evidence" value="ECO:0007669"/>
    <property type="project" value="TreeGrafter"/>
</dbReference>
<feature type="compositionally biased region" description="Basic and acidic residues" evidence="2">
    <location>
        <begin position="159"/>
        <end position="184"/>
    </location>
</feature>
<dbReference type="GO" id="GO:1990758">
    <property type="term" value="P:mitotic sister chromatid biorientation"/>
    <property type="evidence" value="ECO:0007669"/>
    <property type="project" value="TreeGrafter"/>
</dbReference>
<feature type="compositionally biased region" description="Basic and acidic residues" evidence="2">
    <location>
        <begin position="455"/>
        <end position="486"/>
    </location>
</feature>
<protein>
    <submittedName>
        <fullName evidence="4">Spc105 protein</fullName>
    </submittedName>
</protein>
<feature type="domain" description="Spc7 kinetochore protein" evidence="3">
    <location>
        <begin position="817"/>
        <end position="1133"/>
    </location>
</feature>
<dbReference type="SMART" id="SM00787">
    <property type="entry name" value="Spc7"/>
    <property type="match status" value="1"/>
</dbReference>
<gene>
    <name evidence="4" type="ORF">DASC09_024370</name>
</gene>
<feature type="compositionally biased region" description="Acidic residues" evidence="2">
    <location>
        <begin position="286"/>
        <end position="296"/>
    </location>
</feature>
<feature type="compositionally biased region" description="Polar residues" evidence="2">
    <location>
        <begin position="365"/>
        <end position="375"/>
    </location>
</feature>
<feature type="coiled-coil region" evidence="1">
    <location>
        <begin position="964"/>
        <end position="1081"/>
    </location>
</feature>
<feature type="compositionally biased region" description="Acidic residues" evidence="2">
    <location>
        <begin position="377"/>
        <end position="388"/>
    </location>
</feature>